<feature type="domain" description="PDZ" evidence="2">
    <location>
        <begin position="266"/>
        <end position="357"/>
    </location>
</feature>
<dbReference type="InterPro" id="IPR041489">
    <property type="entry name" value="PDZ_6"/>
</dbReference>
<feature type="transmembrane region" description="Helical" evidence="1">
    <location>
        <begin position="241"/>
        <end position="258"/>
    </location>
</feature>
<dbReference type="Pfam" id="PF17820">
    <property type="entry name" value="PDZ_6"/>
    <property type="match status" value="1"/>
</dbReference>
<feature type="transmembrane region" description="Helical" evidence="1">
    <location>
        <begin position="264"/>
        <end position="282"/>
    </location>
</feature>
<keyword evidence="1" id="KW-0812">Transmembrane</keyword>
<evidence type="ECO:0000313" key="3">
    <source>
        <dbReference type="EMBL" id="KRN81909.1"/>
    </source>
</evidence>
<evidence type="ECO:0000256" key="1">
    <source>
        <dbReference type="SAM" id="Phobius"/>
    </source>
</evidence>
<feature type="transmembrane region" description="Helical" evidence="1">
    <location>
        <begin position="102"/>
        <end position="128"/>
    </location>
</feature>
<dbReference type="RefSeq" id="WP_010497936.1">
    <property type="nucleotide sequence ID" value="NZ_JQBK01000058.1"/>
</dbReference>
<protein>
    <recommendedName>
        <fullName evidence="2">PDZ domain-containing protein</fullName>
    </recommendedName>
</protein>
<feature type="transmembrane region" description="Helical" evidence="1">
    <location>
        <begin position="52"/>
        <end position="70"/>
    </location>
</feature>
<feature type="transmembrane region" description="Helical" evidence="1">
    <location>
        <begin position="6"/>
        <end position="27"/>
    </location>
</feature>
<dbReference type="CDD" id="cd06779">
    <property type="entry name" value="cpPDZ_Deg_HtrA-like"/>
    <property type="match status" value="1"/>
</dbReference>
<dbReference type="SMART" id="SM00228">
    <property type="entry name" value="PDZ"/>
    <property type="match status" value="1"/>
</dbReference>
<dbReference type="EMBL" id="JQBK01000058">
    <property type="protein sequence ID" value="KRN81909.1"/>
    <property type="molecule type" value="Genomic_DNA"/>
</dbReference>
<reference evidence="3 4" key="1">
    <citation type="journal article" date="2015" name="Genome Announc.">
        <title>Expanding the biotechnology potential of lactobacilli through comparative genomics of 213 strains and associated genera.</title>
        <authorList>
            <person name="Sun Z."/>
            <person name="Harris H.M."/>
            <person name="McCann A."/>
            <person name="Guo C."/>
            <person name="Argimon S."/>
            <person name="Zhang W."/>
            <person name="Yang X."/>
            <person name="Jeffery I.B."/>
            <person name="Cooney J.C."/>
            <person name="Kagawa T.F."/>
            <person name="Liu W."/>
            <person name="Song Y."/>
            <person name="Salvetti E."/>
            <person name="Wrobel A."/>
            <person name="Rasinkangas P."/>
            <person name="Parkhill J."/>
            <person name="Rea M.C."/>
            <person name="O'Sullivan O."/>
            <person name="Ritari J."/>
            <person name="Douillard F.P."/>
            <person name="Paul Ross R."/>
            <person name="Yang R."/>
            <person name="Briner A.E."/>
            <person name="Felis G.E."/>
            <person name="de Vos W.M."/>
            <person name="Barrangou R."/>
            <person name="Klaenhammer T.R."/>
            <person name="Caufield P.W."/>
            <person name="Cui Y."/>
            <person name="Zhang H."/>
            <person name="O'Toole P.W."/>
        </authorList>
    </citation>
    <scope>NUCLEOTIDE SEQUENCE [LARGE SCALE GENOMIC DNA]</scope>
    <source>
        <strain evidence="3 4">DSM 15353</strain>
    </source>
</reference>
<feature type="transmembrane region" description="Helical" evidence="1">
    <location>
        <begin position="134"/>
        <end position="156"/>
    </location>
</feature>
<dbReference type="PATRIC" id="fig|89059.3.peg.1837"/>
<keyword evidence="1" id="KW-0472">Membrane</keyword>
<dbReference type="Proteomes" id="UP000051491">
    <property type="component" value="Unassembled WGS sequence"/>
</dbReference>
<dbReference type="InterPro" id="IPR036034">
    <property type="entry name" value="PDZ_sf"/>
</dbReference>
<sequence>MEFWKIILTYLIQPLVWVGIIMAVIVYRQRLAKERRFFRIAIDRDFYEGRHFLKTAIFGLVVGSIISLLAGLMLTFGTIVFIEAVAILAVLLLPLGDLSLAALWLAVLLTNLLNLTNLTSFSLGTFALSFSGSMLSASGLLLLGIYFIIRAFLLHYNKSTWFTPKVKSGKRGRRVAFYNWKEFSVIPLIVLVPTNVFESQWSFWPVLSFNGHSFGLFILPLLVAASLKVFKEEPQVILDNFYKQSITLGICSIIVAVISAFYPIASLLGLLFIGGLALYYYFQRQRLDAKGKRWYVETNDGVRVIAVIPDTPAAKMGVQKGDIILDCNDEEVKNESELYAALQKNSAYCHLRIRTFEGDLKITESAIYADGPHEIGLILFQ</sequence>
<gene>
    <name evidence="3" type="ORF">IV43_GL001723</name>
</gene>
<dbReference type="STRING" id="89059.LAC1533_0830"/>
<dbReference type="AlphaFoldDB" id="A0A0R2K3N8"/>
<comment type="caution">
    <text evidence="3">The sequence shown here is derived from an EMBL/GenBank/DDBJ whole genome shotgun (WGS) entry which is preliminary data.</text>
</comment>
<proteinExistence type="predicted"/>
<feature type="transmembrane region" description="Helical" evidence="1">
    <location>
        <begin position="209"/>
        <end position="229"/>
    </location>
</feature>
<feature type="transmembrane region" description="Helical" evidence="1">
    <location>
        <begin position="177"/>
        <end position="197"/>
    </location>
</feature>
<organism evidence="3 4">
    <name type="scientific">Ligilactobacillus acidipiscis</name>
    <dbReference type="NCBI Taxonomy" id="89059"/>
    <lineage>
        <taxon>Bacteria</taxon>
        <taxon>Bacillati</taxon>
        <taxon>Bacillota</taxon>
        <taxon>Bacilli</taxon>
        <taxon>Lactobacillales</taxon>
        <taxon>Lactobacillaceae</taxon>
        <taxon>Ligilactobacillus</taxon>
    </lineage>
</organism>
<dbReference type="InterPro" id="IPR001478">
    <property type="entry name" value="PDZ"/>
</dbReference>
<feature type="transmembrane region" description="Helical" evidence="1">
    <location>
        <begin position="76"/>
        <end position="95"/>
    </location>
</feature>
<dbReference type="OrthoDB" id="198399at2"/>
<dbReference type="Gene3D" id="2.30.42.10">
    <property type="match status" value="1"/>
</dbReference>
<dbReference type="SUPFAM" id="SSF50156">
    <property type="entry name" value="PDZ domain-like"/>
    <property type="match status" value="1"/>
</dbReference>
<evidence type="ECO:0000259" key="2">
    <source>
        <dbReference type="SMART" id="SM00228"/>
    </source>
</evidence>
<accession>A0A0R2K3N8</accession>
<evidence type="ECO:0000313" key="4">
    <source>
        <dbReference type="Proteomes" id="UP000051491"/>
    </source>
</evidence>
<name>A0A0R2K3N8_9LACO</name>
<keyword evidence="1" id="KW-1133">Transmembrane helix</keyword>